<gene>
    <name evidence="2" type="ORF">BN997_02976</name>
</gene>
<dbReference type="InterPro" id="IPR057154">
    <property type="entry name" value="DUF7832"/>
</dbReference>
<sequence length="160" mass="19437">MYFDRIDYHHASAYEPYMQKFQKDEEELTETDMDVIEYYAGNHIGFFLTWIIQHQFEGELLKETANEDLQAVRNETMSGIEFFIKNCDGKFTEEDVSEEIFPFVNAYYERYYLTDYGLWVIDDLKEVPFGFIGTWENYHDFEYTIDHAYQDYKDQKLYLN</sequence>
<dbReference type="Pfam" id="PF25191">
    <property type="entry name" value="DUF7832"/>
    <property type="match status" value="1"/>
</dbReference>
<dbReference type="Proteomes" id="UP000040453">
    <property type="component" value="Unassembled WGS sequence"/>
</dbReference>
<protein>
    <recommendedName>
        <fullName evidence="1">DUF7832 domain-containing protein</fullName>
    </recommendedName>
</protein>
<evidence type="ECO:0000313" key="2">
    <source>
        <dbReference type="EMBL" id="CEI83086.1"/>
    </source>
</evidence>
<reference evidence="2 3" key="1">
    <citation type="submission" date="2014-11" db="EMBL/GenBank/DDBJ databases">
        <authorList>
            <person name="Urmite Genomes Urmite Genomes"/>
        </authorList>
    </citation>
    <scope>NUCLEOTIDE SEQUENCE [LARGE SCALE GENOMIC DNA]</scope>
    <source>
        <strain evidence="2 3">Oc5</strain>
    </source>
</reference>
<dbReference type="RefSeq" id="WP_042533290.1">
    <property type="nucleotide sequence ID" value="NZ_CDGG01000001.1"/>
</dbReference>
<dbReference type="OrthoDB" id="4827574at2"/>
<organism evidence="2 3">
    <name type="scientific">Oceanobacillus oncorhynchi</name>
    <dbReference type="NCBI Taxonomy" id="545501"/>
    <lineage>
        <taxon>Bacteria</taxon>
        <taxon>Bacillati</taxon>
        <taxon>Bacillota</taxon>
        <taxon>Bacilli</taxon>
        <taxon>Bacillales</taxon>
        <taxon>Bacillaceae</taxon>
        <taxon>Oceanobacillus</taxon>
    </lineage>
</organism>
<name>A0A0A1MW58_9BACI</name>
<dbReference type="EMBL" id="CDGG01000001">
    <property type="protein sequence ID" value="CEI83086.1"/>
    <property type="molecule type" value="Genomic_DNA"/>
</dbReference>
<evidence type="ECO:0000259" key="1">
    <source>
        <dbReference type="Pfam" id="PF25191"/>
    </source>
</evidence>
<keyword evidence="3" id="KW-1185">Reference proteome</keyword>
<evidence type="ECO:0000313" key="3">
    <source>
        <dbReference type="Proteomes" id="UP000040453"/>
    </source>
</evidence>
<feature type="domain" description="DUF7832" evidence="1">
    <location>
        <begin position="3"/>
        <end position="124"/>
    </location>
</feature>
<dbReference type="AlphaFoldDB" id="A0A0A1MW58"/>
<proteinExistence type="predicted"/>
<accession>A0A0A1MW58</accession>